<feature type="compositionally biased region" description="Basic residues" evidence="1">
    <location>
        <begin position="93"/>
        <end position="112"/>
    </location>
</feature>
<proteinExistence type="predicted"/>
<evidence type="ECO:0000256" key="1">
    <source>
        <dbReference type="SAM" id="MobiDB-lite"/>
    </source>
</evidence>
<organism evidence="2">
    <name type="scientific">Lygus hesperus</name>
    <name type="common">Western plant bug</name>
    <dbReference type="NCBI Taxonomy" id="30085"/>
    <lineage>
        <taxon>Eukaryota</taxon>
        <taxon>Metazoa</taxon>
        <taxon>Ecdysozoa</taxon>
        <taxon>Arthropoda</taxon>
        <taxon>Hexapoda</taxon>
        <taxon>Insecta</taxon>
        <taxon>Pterygota</taxon>
        <taxon>Neoptera</taxon>
        <taxon>Paraneoptera</taxon>
        <taxon>Hemiptera</taxon>
        <taxon>Heteroptera</taxon>
        <taxon>Panheteroptera</taxon>
        <taxon>Cimicomorpha</taxon>
        <taxon>Miridae</taxon>
        <taxon>Mirini</taxon>
        <taxon>Lygus</taxon>
    </lineage>
</organism>
<dbReference type="EMBL" id="GBRD01010859">
    <property type="protein sequence ID" value="JAG54965.1"/>
    <property type="molecule type" value="Transcribed_RNA"/>
</dbReference>
<protein>
    <submittedName>
        <fullName evidence="2">Beta-N-acetylhexosaminidase</fullName>
    </submittedName>
</protein>
<feature type="compositionally biased region" description="Basic and acidic residues" evidence="1">
    <location>
        <begin position="113"/>
        <end position="171"/>
    </location>
</feature>
<name>A0A0A9WFS3_LYGHE</name>
<evidence type="ECO:0000313" key="2">
    <source>
        <dbReference type="EMBL" id="JAG03705.1"/>
    </source>
</evidence>
<dbReference type="AlphaFoldDB" id="A0A0A9WFS3"/>
<feature type="region of interest" description="Disordered" evidence="1">
    <location>
        <begin position="89"/>
        <end position="171"/>
    </location>
</feature>
<sequence length="171" mass="19485">MFGSILRSWRSSQSLSTIVPLTRNFKSIAIPVKDSGISHLQGYQTAEVHSEIHAPDYVSYTPQFRQNSINVRGPEVVYFGTNLRNVLAPNKGEKKKKGKKARKQSCKKKKCGKQKDSCLKKKDSCEKPDEKKELCKIDAKKDEKKAEGDKKDPCKKKEVKEDPCKKKEEKK</sequence>
<reference evidence="3" key="3">
    <citation type="submission" date="2014-09" db="EMBL/GenBank/DDBJ databases">
        <authorList>
            <person name="Magalhaes I.L.F."/>
            <person name="Oliveira U."/>
            <person name="Santos F.R."/>
            <person name="Vidigal T.H.D.A."/>
            <person name="Brescovit A.D."/>
            <person name="Santos A.J."/>
        </authorList>
    </citation>
    <scope>NUCLEOTIDE SEQUENCE</scope>
</reference>
<evidence type="ECO:0000313" key="3">
    <source>
        <dbReference type="EMBL" id="JAG54965.1"/>
    </source>
</evidence>
<gene>
    <name evidence="2" type="primary">strH</name>
    <name evidence="2" type="ORF">CM83_32917</name>
</gene>
<accession>A0A0A9WFS3</accession>
<feature type="non-terminal residue" evidence="2">
    <location>
        <position position="171"/>
    </location>
</feature>
<dbReference type="EMBL" id="GBHO01039899">
    <property type="protein sequence ID" value="JAG03705.1"/>
    <property type="molecule type" value="Transcribed_RNA"/>
</dbReference>
<reference evidence="2" key="1">
    <citation type="journal article" date="2014" name="PLoS ONE">
        <title>Transcriptome-Based Identification of ABC Transporters in the Western Tarnished Plant Bug Lygus hesperus.</title>
        <authorList>
            <person name="Hull J.J."/>
            <person name="Chaney K."/>
            <person name="Geib S.M."/>
            <person name="Fabrick J.A."/>
            <person name="Brent C.S."/>
            <person name="Walsh D."/>
            <person name="Lavine L.C."/>
        </authorList>
    </citation>
    <scope>NUCLEOTIDE SEQUENCE</scope>
</reference>
<reference evidence="2" key="2">
    <citation type="submission" date="2014-07" db="EMBL/GenBank/DDBJ databases">
        <authorList>
            <person name="Hull J."/>
        </authorList>
    </citation>
    <scope>NUCLEOTIDE SEQUENCE</scope>
</reference>